<organism evidence="2 3">
    <name type="scientific">Pyrenophora tritici-repentis</name>
    <dbReference type="NCBI Taxonomy" id="45151"/>
    <lineage>
        <taxon>Eukaryota</taxon>
        <taxon>Fungi</taxon>
        <taxon>Dikarya</taxon>
        <taxon>Ascomycota</taxon>
        <taxon>Pezizomycotina</taxon>
        <taxon>Dothideomycetes</taxon>
        <taxon>Pleosporomycetidae</taxon>
        <taxon>Pleosporales</taxon>
        <taxon>Pleosporineae</taxon>
        <taxon>Pleosporaceae</taxon>
        <taxon>Pyrenophora</taxon>
    </lineage>
</organism>
<accession>A0A922N5R1</accession>
<evidence type="ECO:0000313" key="2">
    <source>
        <dbReference type="EMBL" id="KAI1510158.1"/>
    </source>
</evidence>
<protein>
    <recommendedName>
        <fullName evidence="4">Reverse transcriptase Ty1/copia-type domain-containing protein</fullName>
    </recommendedName>
</protein>
<dbReference type="EMBL" id="NRDI02000017">
    <property type="protein sequence ID" value="KAI1510158.1"/>
    <property type="molecule type" value="Genomic_DNA"/>
</dbReference>
<feature type="compositionally biased region" description="Basic and acidic residues" evidence="1">
    <location>
        <begin position="254"/>
        <end position="266"/>
    </location>
</feature>
<feature type="region of interest" description="Disordered" evidence="1">
    <location>
        <begin position="131"/>
        <end position="160"/>
    </location>
</feature>
<feature type="region of interest" description="Disordered" evidence="1">
    <location>
        <begin position="254"/>
        <end position="294"/>
    </location>
</feature>
<feature type="compositionally biased region" description="Basic residues" evidence="1">
    <location>
        <begin position="276"/>
        <end position="292"/>
    </location>
</feature>
<proteinExistence type="predicted"/>
<evidence type="ECO:0008006" key="4">
    <source>
        <dbReference type="Google" id="ProtNLM"/>
    </source>
</evidence>
<evidence type="ECO:0000256" key="1">
    <source>
        <dbReference type="SAM" id="MobiDB-lite"/>
    </source>
</evidence>
<feature type="region of interest" description="Disordered" evidence="1">
    <location>
        <begin position="223"/>
        <end position="242"/>
    </location>
</feature>
<feature type="non-terminal residue" evidence="2">
    <location>
        <position position="1"/>
    </location>
</feature>
<comment type="caution">
    <text evidence="2">The sequence shown here is derived from an EMBL/GenBank/DDBJ whole genome shotgun (WGS) entry which is preliminary data.</text>
</comment>
<dbReference type="AlphaFoldDB" id="A0A922N5R1"/>
<name>A0A922N5R1_9PLEO</name>
<evidence type="ECO:0000313" key="3">
    <source>
        <dbReference type="Proteomes" id="UP000249757"/>
    </source>
</evidence>
<keyword evidence="3" id="KW-1185">Reference proteome</keyword>
<dbReference type="Proteomes" id="UP000249757">
    <property type="component" value="Unassembled WGS sequence"/>
</dbReference>
<gene>
    <name evidence="2" type="ORF">Ptr86124_010604</name>
</gene>
<reference evidence="3" key="1">
    <citation type="journal article" date="2022" name="Microb. Genom.">
        <title>A global pangenome for the wheat fungal pathogen Pyrenophora tritici-repentis and prediction of effector protein structural homology.</title>
        <authorList>
            <person name="Moolhuijzen P.M."/>
            <person name="See P.T."/>
            <person name="Shi G."/>
            <person name="Powell H.R."/>
            <person name="Cockram J."/>
            <person name="Jorgensen L.N."/>
            <person name="Benslimane H."/>
            <person name="Strelkov S.E."/>
            <person name="Turner J."/>
            <person name="Liu Z."/>
            <person name="Moffat C.S."/>
        </authorList>
    </citation>
    <scope>NUCLEOTIDE SEQUENCE [LARGE SCALE GENOMIC DNA]</scope>
</reference>
<sequence length="525" mass="59894">MAIKNHFDHDVHHQHYYTDWTTTTFARTRTENPDKGLHEVLQILLDKLQLCQRALGKNFEGEDALRTTVINACRGVPELEMALFKPATICEGLFSDLRSAVETHLARQHTTQMVTEDQYYLDRRYNGNGRIRGGSRGGGGFRGGSRGAYRGGEQRDDNGRGFKPRWRKKCFVCQKEGCWSTNHTDEERKAARTQFFSTLYFTGTQPPKDFSVHLAEYEGIEHTSQYNQRGWREEEDCEDDDDDDVAEAYLEQHDPDAPHAPNEPHEPVAVPPAVQPRRRGRPPGSKNKRKAHAYITKKEQDDLELAIKLRNDGVITTSGAPFEASDDQEISDLVGRGVFKFEQYDERLHSKIRIFKSRLVREVKGKTTKPYEKSRLVIQGYQDHGKETILTQSPTIQRCSQRLIMSLAPEMVQRGMNIELRDITQAYPQAQTTLKRTILAHLPTELVHRYPEGTLLHVIKPLYGIAEAGVHWWTTYHGHHCKELDMATSTYDPCLLITNRDDAGIFGIVGMQTDDTLMLGTPAFS</sequence>
<feature type="compositionally biased region" description="Gly residues" evidence="1">
    <location>
        <begin position="131"/>
        <end position="150"/>
    </location>
</feature>
<feature type="compositionally biased region" description="Acidic residues" evidence="1">
    <location>
        <begin position="233"/>
        <end position="242"/>
    </location>
</feature>